<dbReference type="AlphaFoldDB" id="A0A9N9IUF4"/>
<accession>A0A9N9IUF4</accession>
<dbReference type="EMBL" id="CAJVPP010024054">
    <property type="protein sequence ID" value="CAG8748788.1"/>
    <property type="molecule type" value="Genomic_DNA"/>
</dbReference>
<organism evidence="1 2">
    <name type="scientific">Funneliformis mosseae</name>
    <name type="common">Endomycorrhizal fungus</name>
    <name type="synonym">Glomus mosseae</name>
    <dbReference type="NCBI Taxonomy" id="27381"/>
    <lineage>
        <taxon>Eukaryota</taxon>
        <taxon>Fungi</taxon>
        <taxon>Fungi incertae sedis</taxon>
        <taxon>Mucoromycota</taxon>
        <taxon>Glomeromycotina</taxon>
        <taxon>Glomeromycetes</taxon>
        <taxon>Glomerales</taxon>
        <taxon>Glomeraceae</taxon>
        <taxon>Funneliformis</taxon>
    </lineage>
</organism>
<evidence type="ECO:0000313" key="2">
    <source>
        <dbReference type="Proteomes" id="UP000789375"/>
    </source>
</evidence>
<sequence>MGNRWTISPNPGIFPPGDRMLEKCLEQLENIICNINGVYTNKLLEKTRKE</sequence>
<proteinExistence type="predicted"/>
<dbReference type="Proteomes" id="UP000789375">
    <property type="component" value="Unassembled WGS sequence"/>
</dbReference>
<comment type="caution">
    <text evidence="1">The sequence shown here is derived from an EMBL/GenBank/DDBJ whole genome shotgun (WGS) entry which is preliminary data.</text>
</comment>
<name>A0A9N9IUF4_FUNMO</name>
<gene>
    <name evidence="1" type="ORF">FMOSSE_LOCUS16539</name>
</gene>
<feature type="non-terminal residue" evidence="1">
    <location>
        <position position="50"/>
    </location>
</feature>
<keyword evidence="2" id="KW-1185">Reference proteome</keyword>
<reference evidence="1" key="1">
    <citation type="submission" date="2021-06" db="EMBL/GenBank/DDBJ databases">
        <authorList>
            <person name="Kallberg Y."/>
            <person name="Tangrot J."/>
            <person name="Rosling A."/>
        </authorList>
    </citation>
    <scope>NUCLEOTIDE SEQUENCE</scope>
    <source>
        <strain evidence="1">87-6 pot B 2015</strain>
    </source>
</reference>
<protein>
    <submittedName>
        <fullName evidence="1">10388_t:CDS:1</fullName>
    </submittedName>
</protein>
<evidence type="ECO:0000313" key="1">
    <source>
        <dbReference type="EMBL" id="CAG8748788.1"/>
    </source>
</evidence>